<sequence length="1513" mass="163670">MGDRAHIVINGLPLPVSAPPDPVGTGPGQARVWPPPAESTVPLALPQRRVSEGRLRGRDGLVTELTVAAARRGSGDPQVPGVWLLSGMGGCGKTTVALETAHQLADASTRVWWVSGSDGGELFSALRAVAFAAGARPADFARAHPADVLWNRLNALTTPWLLVLDNVDDPAVLAIGPTPTPRRTGWLREPDRPPGTVLITSRESRGERWGDWVHMVGVGLLSNEDGARVLVDWAPQAGTTPESTAQEAEELAEHLGGLPLALDLAGSYLARALASTWPSPEVPDTFVGYRHSFDARLADMASDPDIDLDPRERTRRALVSTWELSLDHLHGQQIDLARPLLRLLCAFGPAPLPYLALLDSGVLSRSELFEDPDRTRLHKALDGLAGLRLVTVEVTRLDAGTRGGDTQRRVTIHPMVRAAGRAHPDFTAQAPQLLGLVTELLLRVTGPLQSANPADWPMWRAIAPHCDAAHRLLSACEHRLDGDMDPDLVTAATEPSVGAAEYHNYVGMYGEAISALGLVCATRTRLLGGGHPATIAARLQLAWALRGSGDLTGADQLYEEVARAAADALPAGHPYLQSVRTGRARTLRELGQYEQAEQELNAALAMRRRDPQTAPIGILRIRHDLAMLAHKRGRYEEAVVELRDIVRRIRSLAMEGDLDTPTVEVSLTRALRDAGYAEEAAGTVESALETYLRVLAPDHPHVLLARHERARLLRDHEEEPELLERAREEFEHIWRTSERRLGSDHPDVIAARHELATAWHLLGRPDLAAEHFREALEAGKRRLGEDHPDVVVAARNLANLLGSPPPYEGSTMNDERGGPELPPYAGDLTAITLEDALSPERDSADAHPDTARILSRFVRPRLSRGGANPAGAGFSGGCGGGGGGGEGWRSRAQHGPLSPTYRPSRERGGEHASETSFPSHADLRILATGQEDQIMAEQLRARQRGARLLALGELLRRADLPEYRRSDTAPMISRVRDLLLEADDRSQSSVTAVLLHPSVGRWLSRALRALYRDPVPVGPSAPSAADLLRLHAVAAAVAVRAELVFTLPLPVRDGFVSLPSLGAADLRSAGNTTARITAAMGEAQIRCGDTTVRLPERGSVPSPGWIPLPYVRTPAEGFPAFRLVLDDIDPYRETDGPTAPSRLSPPEVERWQQQISEAGKLLVETVPRQTSAAMATALTTLTPRPEAPGDVMTSISGSESFGGAILSSPPDAVELASTLIHEFGHMKLNAVLDSVDLYVKAAEEPEEEAAVKGPLYYAPWRDDPRPLPGFFQGVFAFFGVVDFWRRLSHRAEWETLRRSRFQWLYWRQQTLDAYAVLCASPRLTETGRQFTAMMRESTDSWTDHTAVPYELAALASDAVLTHRVRWRLHHLRPEAGAVAELADAWASGAPRPPGRPAVTVHPDPEVPSLNEHTALLCRAAAAGRVPPWPLPADPTARLLLTLRGPGAETGDTAVDTAAAIRSLTHCPEIVRGVHDRIATLTGSPPALAELAAWIDIPDGAAGSSDLPSTDLGH</sequence>
<gene>
    <name evidence="2" type="ORF">DEJ50_05435</name>
</gene>
<dbReference type="Proteomes" id="UP000325211">
    <property type="component" value="Chromosome"/>
</dbReference>
<dbReference type="PRINTS" id="PR00364">
    <property type="entry name" value="DISEASERSIST"/>
</dbReference>
<feature type="compositionally biased region" description="Basic and acidic residues" evidence="1">
    <location>
        <begin position="903"/>
        <end position="913"/>
    </location>
</feature>
<reference evidence="2 3" key="1">
    <citation type="submission" date="2018-05" db="EMBL/GenBank/DDBJ databases">
        <title>Streptomyces venezuelae.</title>
        <authorList>
            <person name="Kim W."/>
            <person name="Lee N."/>
            <person name="Cho B.-K."/>
        </authorList>
    </citation>
    <scope>NUCLEOTIDE SEQUENCE [LARGE SCALE GENOMIC DNA]</scope>
    <source>
        <strain evidence="2 3">ATCC 21782</strain>
    </source>
</reference>
<dbReference type="InterPro" id="IPR011990">
    <property type="entry name" value="TPR-like_helical_dom_sf"/>
</dbReference>
<dbReference type="InterPro" id="IPR027417">
    <property type="entry name" value="P-loop_NTPase"/>
</dbReference>
<dbReference type="SUPFAM" id="SSF48452">
    <property type="entry name" value="TPR-like"/>
    <property type="match status" value="1"/>
</dbReference>
<dbReference type="Gene3D" id="1.25.40.10">
    <property type="entry name" value="Tetratricopeptide repeat domain"/>
    <property type="match status" value="2"/>
</dbReference>
<dbReference type="NCBIfam" id="TIGR04267">
    <property type="entry name" value="mod_HExxH"/>
    <property type="match status" value="1"/>
</dbReference>
<dbReference type="SUPFAM" id="SSF52540">
    <property type="entry name" value="P-loop containing nucleoside triphosphate hydrolases"/>
    <property type="match status" value="1"/>
</dbReference>
<evidence type="ECO:0000313" key="3">
    <source>
        <dbReference type="Proteomes" id="UP000325211"/>
    </source>
</evidence>
<dbReference type="GO" id="GO:0043531">
    <property type="term" value="F:ADP binding"/>
    <property type="evidence" value="ECO:0007669"/>
    <property type="project" value="InterPro"/>
</dbReference>
<evidence type="ECO:0000313" key="2">
    <source>
        <dbReference type="EMBL" id="QES47352.1"/>
    </source>
</evidence>
<dbReference type="RefSeq" id="WP_150206432.1">
    <property type="nucleotide sequence ID" value="NZ_CP029190.1"/>
</dbReference>
<dbReference type="EMBL" id="CP029190">
    <property type="protein sequence ID" value="QES47352.1"/>
    <property type="molecule type" value="Genomic_DNA"/>
</dbReference>
<dbReference type="Gene3D" id="3.40.50.300">
    <property type="entry name" value="P-loop containing nucleotide triphosphate hydrolases"/>
    <property type="match status" value="1"/>
</dbReference>
<dbReference type="PANTHER" id="PTHR46082">
    <property type="entry name" value="ATP/GTP-BINDING PROTEIN-RELATED"/>
    <property type="match status" value="1"/>
</dbReference>
<dbReference type="InterPro" id="IPR026337">
    <property type="entry name" value="AKG_HExxH"/>
</dbReference>
<accession>A0A5P2CWS4</accession>
<dbReference type="Pfam" id="PF13374">
    <property type="entry name" value="TPR_10"/>
    <property type="match status" value="2"/>
</dbReference>
<protein>
    <submittedName>
        <fullName evidence="2">ATP/GTP-binding protein</fullName>
    </submittedName>
</protein>
<name>A0A5P2CWS4_STRVZ</name>
<organism evidence="2 3">
    <name type="scientific">Streptomyces venezuelae</name>
    <dbReference type="NCBI Taxonomy" id="54571"/>
    <lineage>
        <taxon>Bacteria</taxon>
        <taxon>Bacillati</taxon>
        <taxon>Actinomycetota</taxon>
        <taxon>Actinomycetes</taxon>
        <taxon>Kitasatosporales</taxon>
        <taxon>Streptomycetaceae</taxon>
        <taxon>Streptomyces</taxon>
    </lineage>
</organism>
<feature type="compositionally biased region" description="Gly residues" evidence="1">
    <location>
        <begin position="873"/>
        <end position="887"/>
    </location>
</feature>
<dbReference type="InterPro" id="IPR019734">
    <property type="entry name" value="TPR_rpt"/>
</dbReference>
<feature type="region of interest" description="Disordered" evidence="1">
    <location>
        <begin position="864"/>
        <end position="916"/>
    </location>
</feature>
<dbReference type="PANTHER" id="PTHR46082:SF6">
    <property type="entry name" value="AAA+ ATPASE DOMAIN-CONTAINING PROTEIN-RELATED"/>
    <property type="match status" value="1"/>
</dbReference>
<evidence type="ECO:0000256" key="1">
    <source>
        <dbReference type="SAM" id="MobiDB-lite"/>
    </source>
</evidence>
<dbReference type="OrthoDB" id="127785at2"/>
<proteinExistence type="predicted"/>
<dbReference type="InterPro" id="IPR053137">
    <property type="entry name" value="NLR-like"/>
</dbReference>
<dbReference type="SMART" id="SM00028">
    <property type="entry name" value="TPR"/>
    <property type="match status" value="4"/>
</dbReference>